<dbReference type="InterPro" id="IPR043519">
    <property type="entry name" value="NT_sf"/>
</dbReference>
<feature type="compositionally biased region" description="Basic and acidic residues" evidence="8">
    <location>
        <begin position="513"/>
        <end position="541"/>
    </location>
</feature>
<feature type="domain" description="PAP-associated" evidence="9">
    <location>
        <begin position="232"/>
        <end position="295"/>
    </location>
</feature>
<dbReference type="GO" id="GO:0016779">
    <property type="term" value="F:nucleotidyltransferase activity"/>
    <property type="evidence" value="ECO:0007669"/>
    <property type="project" value="TreeGrafter"/>
</dbReference>
<dbReference type="SUPFAM" id="SSF81301">
    <property type="entry name" value="Nucleotidyltransferase"/>
    <property type="match status" value="1"/>
</dbReference>
<dbReference type="InterPro" id="IPR002058">
    <property type="entry name" value="PAP_assoc"/>
</dbReference>
<gene>
    <name evidence="11" type="ORF">NSCI0253_LOCUS34000</name>
</gene>
<evidence type="ECO:0000256" key="7">
    <source>
        <dbReference type="ARBA" id="ARBA00022842"/>
    </source>
</evidence>
<name>A0A7S1AN57_NOCSC</name>
<dbReference type="AlphaFoldDB" id="A0A7S1AN57"/>
<dbReference type="Gene3D" id="1.10.1410.10">
    <property type="match status" value="1"/>
</dbReference>
<dbReference type="Gene3D" id="3.30.460.10">
    <property type="entry name" value="Beta Polymerase, domain 2"/>
    <property type="match status" value="1"/>
</dbReference>
<accession>A0A7S1AN57</accession>
<proteinExistence type="predicted"/>
<dbReference type="InterPro" id="IPR054708">
    <property type="entry name" value="MTPAP-like_central"/>
</dbReference>
<keyword evidence="4" id="KW-0963">Cytoplasm</keyword>
<dbReference type="SUPFAM" id="SSF81631">
    <property type="entry name" value="PAP/OAS1 substrate-binding domain"/>
    <property type="match status" value="1"/>
</dbReference>
<evidence type="ECO:0000256" key="1">
    <source>
        <dbReference type="ARBA" id="ARBA00001936"/>
    </source>
</evidence>
<dbReference type="GO" id="GO:0046872">
    <property type="term" value="F:metal ion binding"/>
    <property type="evidence" value="ECO:0007669"/>
    <property type="project" value="UniProtKB-KW"/>
</dbReference>
<dbReference type="PANTHER" id="PTHR12271">
    <property type="entry name" value="POLY A POLYMERASE CID PAP -RELATED"/>
    <property type="match status" value="1"/>
</dbReference>
<evidence type="ECO:0000256" key="6">
    <source>
        <dbReference type="ARBA" id="ARBA00022723"/>
    </source>
</evidence>
<comment type="cofactor">
    <cofactor evidence="1">
        <name>Mn(2+)</name>
        <dbReference type="ChEBI" id="CHEBI:29035"/>
    </cofactor>
</comment>
<dbReference type="CDD" id="cd05402">
    <property type="entry name" value="NT_PAP_TUTase"/>
    <property type="match status" value="1"/>
</dbReference>
<keyword evidence="7" id="KW-0460">Magnesium</keyword>
<evidence type="ECO:0008006" key="12">
    <source>
        <dbReference type="Google" id="ProtNLM"/>
    </source>
</evidence>
<comment type="cofactor">
    <cofactor evidence="2">
        <name>Mg(2+)</name>
        <dbReference type="ChEBI" id="CHEBI:18420"/>
    </cofactor>
</comment>
<evidence type="ECO:0000259" key="10">
    <source>
        <dbReference type="Pfam" id="PF22600"/>
    </source>
</evidence>
<dbReference type="GO" id="GO:0031123">
    <property type="term" value="P:RNA 3'-end processing"/>
    <property type="evidence" value="ECO:0007669"/>
    <property type="project" value="TreeGrafter"/>
</dbReference>
<keyword evidence="6" id="KW-0479">Metal-binding</keyword>
<feature type="domain" description="Poly(A) RNA polymerase mitochondrial-like central palm" evidence="10">
    <location>
        <begin position="32"/>
        <end position="136"/>
    </location>
</feature>
<reference evidence="11" key="1">
    <citation type="submission" date="2021-01" db="EMBL/GenBank/DDBJ databases">
        <authorList>
            <person name="Corre E."/>
            <person name="Pelletier E."/>
            <person name="Niang G."/>
            <person name="Scheremetjew M."/>
            <person name="Finn R."/>
            <person name="Kale V."/>
            <person name="Holt S."/>
            <person name="Cochrane G."/>
            <person name="Meng A."/>
            <person name="Brown T."/>
            <person name="Cohen L."/>
        </authorList>
    </citation>
    <scope>NUCLEOTIDE SEQUENCE</scope>
</reference>
<keyword evidence="5" id="KW-0808">Transferase</keyword>
<dbReference type="Pfam" id="PF22600">
    <property type="entry name" value="MTPAP-like_central"/>
    <property type="match status" value="1"/>
</dbReference>
<evidence type="ECO:0000259" key="9">
    <source>
        <dbReference type="Pfam" id="PF03828"/>
    </source>
</evidence>
<feature type="compositionally biased region" description="Polar residues" evidence="8">
    <location>
        <begin position="542"/>
        <end position="562"/>
    </location>
</feature>
<comment type="subcellular location">
    <subcellularLocation>
        <location evidence="3">Cytoplasm</location>
    </subcellularLocation>
</comment>
<evidence type="ECO:0000256" key="8">
    <source>
        <dbReference type="SAM" id="MobiDB-lite"/>
    </source>
</evidence>
<evidence type="ECO:0000256" key="2">
    <source>
        <dbReference type="ARBA" id="ARBA00001946"/>
    </source>
</evidence>
<sequence length="573" mass="63937">MTVPREPTETGDAIPDILARLRTLVDGLKLPGNVHLFGSSANGLKTPHSDCDIVYLVDPGVCVESFKTYDGCDDTPVMVLQRFAIDLELHGFHSVVTIFQAAVPLLKAVHPSGIEIDLCVGNKLGFHNSRLLAAYCELDDRVVRLGQRVKHWASSFELIGSGDGHLNSYGLSLLTIFFFMHTVPPVLPNLQSLADRKTFLPDARGGYERLWDCSFWEQVELLPRSANEATLEELLIGFFDFYLKFDWSQCAVSVRLAQTQTSAGTVVLPCRTLRQLYLRVPDDQWYVEDPFDLSHNLAANCTAPGRRRFIDAMRQALDAMLQVRALEPIDASEAFEACCSARSSRPRCYFLKCRVHPGRVSAEAFTSAFSAFTVRSVHFPTFSGASEERPEAFVEFDDDAQRKRAHTVNETYLHRWQLRLFVCCSHALEDAKALRSYETLPGCSAAPAPLEEPLGSQGGKGCAGRGLRGHRALFQQLQRVKDGIRQSERFDELVVLSQRAKALGMKMELRTVDKKLKERDTRQRPGNESRGTDTQVRRKQVDASTDAVSSGLPTFTRKSGGTPQPKGPDVNWQ</sequence>
<evidence type="ECO:0000256" key="5">
    <source>
        <dbReference type="ARBA" id="ARBA00022679"/>
    </source>
</evidence>
<evidence type="ECO:0000256" key="3">
    <source>
        <dbReference type="ARBA" id="ARBA00004496"/>
    </source>
</evidence>
<dbReference type="PANTHER" id="PTHR12271:SF40">
    <property type="entry name" value="POLY(A) RNA POLYMERASE GLD2"/>
    <property type="match status" value="1"/>
</dbReference>
<protein>
    <recommendedName>
        <fullName evidence="12">Polynucleotide adenylyltransferase</fullName>
    </recommendedName>
</protein>
<dbReference type="Pfam" id="PF03828">
    <property type="entry name" value="PAP_assoc"/>
    <property type="match status" value="1"/>
</dbReference>
<organism evidence="11">
    <name type="scientific">Noctiluca scintillans</name>
    <name type="common">Sea sparkle</name>
    <name type="synonym">Red tide dinoflagellate</name>
    <dbReference type="NCBI Taxonomy" id="2966"/>
    <lineage>
        <taxon>Eukaryota</taxon>
        <taxon>Sar</taxon>
        <taxon>Alveolata</taxon>
        <taxon>Dinophyceae</taxon>
        <taxon>Noctilucales</taxon>
        <taxon>Noctilucaceae</taxon>
        <taxon>Noctiluca</taxon>
    </lineage>
</organism>
<evidence type="ECO:0000256" key="4">
    <source>
        <dbReference type="ARBA" id="ARBA00022490"/>
    </source>
</evidence>
<dbReference type="GO" id="GO:0005737">
    <property type="term" value="C:cytoplasm"/>
    <property type="evidence" value="ECO:0007669"/>
    <property type="project" value="UniProtKB-SubCell"/>
</dbReference>
<evidence type="ECO:0000313" key="11">
    <source>
        <dbReference type="EMBL" id="CAD8859646.1"/>
    </source>
</evidence>
<dbReference type="EMBL" id="HBFQ01047681">
    <property type="protein sequence ID" value="CAD8859646.1"/>
    <property type="molecule type" value="Transcribed_RNA"/>
</dbReference>
<feature type="region of interest" description="Disordered" evidence="8">
    <location>
        <begin position="513"/>
        <end position="573"/>
    </location>
</feature>